<reference evidence="14" key="1">
    <citation type="submission" date="2025-08" db="UniProtKB">
        <authorList>
            <consortium name="RefSeq"/>
        </authorList>
    </citation>
    <scope>IDENTIFICATION</scope>
</reference>
<dbReference type="RefSeq" id="XP_036366771.1">
    <property type="nucleotide sequence ID" value="XM_036510878.1"/>
</dbReference>
<evidence type="ECO:0000256" key="4">
    <source>
        <dbReference type="ARBA" id="ARBA00022692"/>
    </source>
</evidence>
<evidence type="ECO:0000313" key="13">
    <source>
        <dbReference type="Proteomes" id="UP000515154"/>
    </source>
</evidence>
<keyword evidence="3 11" id="KW-0894">Sodium channel</keyword>
<evidence type="ECO:0000256" key="5">
    <source>
        <dbReference type="ARBA" id="ARBA00022989"/>
    </source>
</evidence>
<evidence type="ECO:0000256" key="10">
    <source>
        <dbReference type="ARBA" id="ARBA00023303"/>
    </source>
</evidence>
<evidence type="ECO:0000256" key="2">
    <source>
        <dbReference type="ARBA" id="ARBA00022448"/>
    </source>
</evidence>
<dbReference type="PANTHER" id="PTHR11690:SF300">
    <property type="entry name" value="PICKPOCKET PROTEIN 19"/>
    <property type="match status" value="1"/>
</dbReference>
<dbReference type="Pfam" id="PF00858">
    <property type="entry name" value="ASC"/>
    <property type="match status" value="1"/>
</dbReference>
<evidence type="ECO:0000256" key="8">
    <source>
        <dbReference type="ARBA" id="ARBA00023136"/>
    </source>
</evidence>
<comment type="subcellular location">
    <subcellularLocation>
        <location evidence="1">Membrane</location>
        <topology evidence="1">Multi-pass membrane protein</topology>
    </subcellularLocation>
</comment>
<evidence type="ECO:0000256" key="1">
    <source>
        <dbReference type="ARBA" id="ARBA00004141"/>
    </source>
</evidence>
<feature type="transmembrane region" description="Helical" evidence="12">
    <location>
        <begin position="444"/>
        <end position="469"/>
    </location>
</feature>
<dbReference type="GO" id="GO:0005886">
    <property type="term" value="C:plasma membrane"/>
    <property type="evidence" value="ECO:0007669"/>
    <property type="project" value="TreeGrafter"/>
</dbReference>
<comment type="similarity">
    <text evidence="11">Belongs to the amiloride-sensitive sodium channel (TC 1.A.6) family.</text>
</comment>
<dbReference type="KEGG" id="osn:115221233"/>
<keyword evidence="9 11" id="KW-0739">Sodium transport</keyword>
<dbReference type="InterPro" id="IPR001873">
    <property type="entry name" value="ENaC"/>
</dbReference>
<dbReference type="PANTHER" id="PTHR11690">
    <property type="entry name" value="AMILORIDE-SENSITIVE SODIUM CHANNEL-RELATED"/>
    <property type="match status" value="1"/>
</dbReference>
<keyword evidence="4 11" id="KW-0812">Transmembrane</keyword>
<keyword evidence="7 11" id="KW-0406">Ion transport</keyword>
<dbReference type="AlphaFoldDB" id="A0A7E6FG74"/>
<keyword evidence="5 12" id="KW-1133">Transmembrane helix</keyword>
<dbReference type="Proteomes" id="UP000515154">
    <property type="component" value="Linkage group LG18"/>
</dbReference>
<gene>
    <name evidence="14" type="primary">LOC115221233</name>
</gene>
<evidence type="ECO:0000256" key="11">
    <source>
        <dbReference type="RuleBase" id="RU000679"/>
    </source>
</evidence>
<evidence type="ECO:0000313" key="14">
    <source>
        <dbReference type="RefSeq" id="XP_036366771.1"/>
    </source>
</evidence>
<dbReference type="GO" id="GO:0015280">
    <property type="term" value="F:ligand-gated sodium channel activity"/>
    <property type="evidence" value="ECO:0007669"/>
    <property type="project" value="TreeGrafter"/>
</dbReference>
<evidence type="ECO:0000256" key="7">
    <source>
        <dbReference type="ARBA" id="ARBA00023065"/>
    </source>
</evidence>
<keyword evidence="2 11" id="KW-0813">Transport</keyword>
<accession>A0A7E6FG74</accession>
<evidence type="ECO:0000256" key="12">
    <source>
        <dbReference type="SAM" id="Phobius"/>
    </source>
</evidence>
<keyword evidence="13" id="KW-1185">Reference proteome</keyword>
<sequence>MDVPAGNDKTSIHEYRQTAPSVVPELVSEFCQETSLHGVRNAYDSKKYKLRGVVWSVALICMTFTMIISMADIFTEFYQYPLLTRINVGFAEKLPFPAVTLCNLNPVDRTKVEFKKLEPYFLAFTQIDDNVSKSLINWDDPALLPFKIPMNKSYVRQISPNLNSMLYSCLWEGKYLKSKCSKNFTENFTELGICYTFNSANYSELYGPLYTSHTGSSTGLVLYFYINESTYIYNEDMASGVKILLHHPQEVPDAKREGIFMSPGFATRVNLKFLSYKFQAWPYKAFPNSFCLDTTASSPPRKLKYHLHYSYNACVRECRIDFIINKCGCHSVYEPGEGPTCSGRQLLNCRMGVVAKFDSDPDILRKCNCLPPCTFAQYQTQISSAHYPSNLFNEILMNVSSFIGQPRERFLEVRLFFETLLYHEVMQVPQYTLLNIMGIVGGQMGLYLGASILTISELAEFICIFILSATHRLLTCRRRLAH</sequence>
<evidence type="ECO:0000256" key="3">
    <source>
        <dbReference type="ARBA" id="ARBA00022461"/>
    </source>
</evidence>
<keyword evidence="6" id="KW-0915">Sodium</keyword>
<keyword evidence="8 12" id="KW-0472">Membrane</keyword>
<dbReference type="Gene3D" id="2.60.470.10">
    <property type="entry name" value="Acid-sensing ion channels like domains"/>
    <property type="match status" value="1"/>
</dbReference>
<keyword evidence="10 11" id="KW-0407">Ion channel</keyword>
<protein>
    <submittedName>
        <fullName evidence="14">Acid-sensing ion channel 2-like</fullName>
    </submittedName>
</protein>
<dbReference type="PRINTS" id="PR01078">
    <property type="entry name" value="AMINACHANNEL"/>
</dbReference>
<dbReference type="Gene3D" id="1.10.287.820">
    <property type="entry name" value="Acid-sensing ion channel domain"/>
    <property type="match status" value="1"/>
</dbReference>
<feature type="transmembrane region" description="Helical" evidence="12">
    <location>
        <begin position="53"/>
        <end position="74"/>
    </location>
</feature>
<evidence type="ECO:0000256" key="6">
    <source>
        <dbReference type="ARBA" id="ARBA00023053"/>
    </source>
</evidence>
<proteinExistence type="inferred from homology"/>
<evidence type="ECO:0000256" key="9">
    <source>
        <dbReference type="ARBA" id="ARBA00023201"/>
    </source>
</evidence>
<name>A0A7E6FG74_9MOLL</name>
<organism evidence="13 14">
    <name type="scientific">Octopus sinensis</name>
    <name type="common">East Asian common octopus</name>
    <dbReference type="NCBI Taxonomy" id="2607531"/>
    <lineage>
        <taxon>Eukaryota</taxon>
        <taxon>Metazoa</taxon>
        <taxon>Spiralia</taxon>
        <taxon>Lophotrochozoa</taxon>
        <taxon>Mollusca</taxon>
        <taxon>Cephalopoda</taxon>
        <taxon>Coleoidea</taxon>
        <taxon>Octopodiformes</taxon>
        <taxon>Octopoda</taxon>
        <taxon>Incirrata</taxon>
        <taxon>Octopodidae</taxon>
        <taxon>Octopus</taxon>
    </lineage>
</organism>